<protein>
    <submittedName>
        <fullName evidence="8">Integrase</fullName>
    </submittedName>
</protein>
<dbReference type="InterPro" id="IPR013762">
    <property type="entry name" value="Integrase-like_cat_sf"/>
</dbReference>
<keyword evidence="4" id="KW-0233">DNA recombination</keyword>
<dbReference type="KEGG" id="bic:LMTR13_03155"/>
<evidence type="ECO:0000256" key="5">
    <source>
        <dbReference type="PROSITE-ProRule" id="PRU01248"/>
    </source>
</evidence>
<dbReference type="GO" id="GO:0006310">
    <property type="term" value="P:DNA recombination"/>
    <property type="evidence" value="ECO:0007669"/>
    <property type="project" value="UniProtKB-KW"/>
</dbReference>
<dbReference type="Gene3D" id="1.10.150.130">
    <property type="match status" value="1"/>
</dbReference>
<dbReference type="InterPro" id="IPR044068">
    <property type="entry name" value="CB"/>
</dbReference>
<evidence type="ECO:0000259" key="6">
    <source>
        <dbReference type="PROSITE" id="PS51898"/>
    </source>
</evidence>
<keyword evidence="2" id="KW-0229">DNA integration</keyword>
<dbReference type="Pfam" id="PF22022">
    <property type="entry name" value="Phage_int_M"/>
    <property type="match status" value="1"/>
</dbReference>
<proteinExistence type="inferred from homology"/>
<dbReference type="GO" id="GO:0003677">
    <property type="term" value="F:DNA binding"/>
    <property type="evidence" value="ECO:0007669"/>
    <property type="project" value="UniProtKB-UniRule"/>
</dbReference>
<reference evidence="8 9" key="1">
    <citation type="submission" date="2016-07" db="EMBL/GenBank/DDBJ databases">
        <title>Complete genome sequence of Bradyrhizobium icense LMTR 13T, a potential inoculant strain isolated from lima bean (Phaseolus lunatus) in Peru.</title>
        <authorList>
            <person name="Ormeno-Orrillo E."/>
            <person name="Duran D."/>
            <person name="Rogel M.A."/>
            <person name="Rey L."/>
            <person name="Imperial J."/>
            <person name="Ruiz-Argueso T."/>
            <person name="Martinez-Romero E."/>
        </authorList>
    </citation>
    <scope>NUCLEOTIDE SEQUENCE [LARGE SCALE GENOMIC DNA]</scope>
    <source>
        <strain evidence="8 9">LMTR 13</strain>
    </source>
</reference>
<evidence type="ECO:0000256" key="3">
    <source>
        <dbReference type="ARBA" id="ARBA00023125"/>
    </source>
</evidence>
<feature type="domain" description="Tyr recombinase" evidence="6">
    <location>
        <begin position="201"/>
        <end position="381"/>
    </location>
</feature>
<dbReference type="Pfam" id="PF00589">
    <property type="entry name" value="Phage_integrase"/>
    <property type="match status" value="1"/>
</dbReference>
<sequence>MLTQVAVQAAKPKDKPYKLSDGNGLHLLIETSGSKLWRFRYQFDRKEKMLSLGSYPDISIAQARTKRDEARAVLATGVDPARKREQDKVTASIAAANTFGVVAAEYIARLGTEGASESTISKNKWLLQDLAASLTRRPIAEVTSAEILLLLQRIEQSGRRDTAHRLRGTLGSVFRYAVRTLRAPLDPTTALKGALLKVEVTHRPAITDERQLGALMLSIDEYDGWPTLRAALLFLALTMVRPGEVRQMCKSEIIFPKALWRIPAERMKMRKPFDVPLSRQALAVIREMWDLTPGNGLLFPSIRSSVKPLSENAMNSALRRMGYDKEEVTAHGFRTSASTILNERRVADPDVIEVALAHQDEDDVRRAYNRAQYLDERTILMQQWADLLDRFRDAARCRAA</sequence>
<dbReference type="STRING" id="1274631.LMTR13_03155"/>
<evidence type="ECO:0000313" key="9">
    <source>
        <dbReference type="Proteomes" id="UP000092839"/>
    </source>
</evidence>
<dbReference type="Pfam" id="PF13356">
    <property type="entry name" value="Arm-DNA-bind_3"/>
    <property type="match status" value="1"/>
</dbReference>
<gene>
    <name evidence="8" type="ORF">LMTR13_03155</name>
</gene>
<dbReference type="InterPro" id="IPR038488">
    <property type="entry name" value="Integrase_DNA-bd_sf"/>
</dbReference>
<dbReference type="GO" id="GO:0015074">
    <property type="term" value="P:DNA integration"/>
    <property type="evidence" value="ECO:0007669"/>
    <property type="project" value="UniProtKB-KW"/>
</dbReference>
<evidence type="ECO:0000259" key="7">
    <source>
        <dbReference type="PROSITE" id="PS51900"/>
    </source>
</evidence>
<feature type="domain" description="Core-binding (CB)" evidence="7">
    <location>
        <begin position="97"/>
        <end position="178"/>
    </location>
</feature>
<evidence type="ECO:0000256" key="2">
    <source>
        <dbReference type="ARBA" id="ARBA00022908"/>
    </source>
</evidence>
<dbReference type="PANTHER" id="PTHR30629:SF2">
    <property type="entry name" value="PROPHAGE INTEGRASE INTS-RELATED"/>
    <property type="match status" value="1"/>
</dbReference>
<dbReference type="Gene3D" id="1.10.443.10">
    <property type="entry name" value="Intergrase catalytic core"/>
    <property type="match status" value="1"/>
</dbReference>
<dbReference type="InterPro" id="IPR025166">
    <property type="entry name" value="Integrase_DNA_bind_dom"/>
</dbReference>
<dbReference type="Gene3D" id="3.30.160.390">
    <property type="entry name" value="Integrase, DNA-binding domain"/>
    <property type="match status" value="1"/>
</dbReference>
<organism evidence="8 9">
    <name type="scientific">Bradyrhizobium icense</name>
    <dbReference type="NCBI Taxonomy" id="1274631"/>
    <lineage>
        <taxon>Bacteria</taxon>
        <taxon>Pseudomonadati</taxon>
        <taxon>Pseudomonadota</taxon>
        <taxon>Alphaproteobacteria</taxon>
        <taxon>Hyphomicrobiales</taxon>
        <taxon>Nitrobacteraceae</taxon>
        <taxon>Bradyrhizobium</taxon>
    </lineage>
</organism>
<dbReference type="CDD" id="cd00801">
    <property type="entry name" value="INT_P4_C"/>
    <property type="match status" value="1"/>
</dbReference>
<dbReference type="Proteomes" id="UP000092839">
    <property type="component" value="Chromosome"/>
</dbReference>
<dbReference type="InterPro" id="IPR010998">
    <property type="entry name" value="Integrase_recombinase_N"/>
</dbReference>
<keyword evidence="9" id="KW-1185">Reference proteome</keyword>
<keyword evidence="3 5" id="KW-0238">DNA-binding</keyword>
<dbReference type="OrthoDB" id="9795573at2"/>
<dbReference type="InterPro" id="IPR050808">
    <property type="entry name" value="Phage_Integrase"/>
</dbReference>
<dbReference type="EMBL" id="CP016428">
    <property type="protein sequence ID" value="ANV99319.1"/>
    <property type="molecule type" value="Genomic_DNA"/>
</dbReference>
<dbReference type="SUPFAM" id="SSF56349">
    <property type="entry name" value="DNA breaking-rejoining enzymes"/>
    <property type="match status" value="1"/>
</dbReference>
<evidence type="ECO:0000256" key="1">
    <source>
        <dbReference type="ARBA" id="ARBA00008857"/>
    </source>
</evidence>
<evidence type="ECO:0000256" key="4">
    <source>
        <dbReference type="ARBA" id="ARBA00023172"/>
    </source>
</evidence>
<dbReference type="PANTHER" id="PTHR30629">
    <property type="entry name" value="PROPHAGE INTEGRASE"/>
    <property type="match status" value="1"/>
</dbReference>
<dbReference type="InterPro" id="IPR011010">
    <property type="entry name" value="DNA_brk_join_enz"/>
</dbReference>
<dbReference type="InterPro" id="IPR002104">
    <property type="entry name" value="Integrase_catalytic"/>
</dbReference>
<dbReference type="PROSITE" id="PS51900">
    <property type="entry name" value="CB"/>
    <property type="match status" value="1"/>
</dbReference>
<dbReference type="RefSeq" id="WP_065726629.1">
    <property type="nucleotide sequence ID" value="NZ_CP016428.1"/>
</dbReference>
<name>A0A1B1U968_9BRAD</name>
<accession>A0A1B1U968</accession>
<dbReference type="InterPro" id="IPR053876">
    <property type="entry name" value="Phage_int_M"/>
</dbReference>
<dbReference type="PROSITE" id="PS51898">
    <property type="entry name" value="TYR_RECOMBINASE"/>
    <property type="match status" value="1"/>
</dbReference>
<dbReference type="AlphaFoldDB" id="A0A1B1U968"/>
<evidence type="ECO:0000313" key="8">
    <source>
        <dbReference type="EMBL" id="ANV99319.1"/>
    </source>
</evidence>
<comment type="similarity">
    <text evidence="1">Belongs to the 'phage' integrase family.</text>
</comment>